<dbReference type="NCBIfam" id="TIGR01843">
    <property type="entry name" value="type_I_hlyD"/>
    <property type="match status" value="1"/>
</dbReference>
<evidence type="ECO:0000256" key="8">
    <source>
        <dbReference type="ARBA" id="ARBA00023136"/>
    </source>
</evidence>
<feature type="transmembrane region" description="Helical" evidence="9">
    <location>
        <begin position="29"/>
        <end position="53"/>
    </location>
</feature>
<comment type="caution">
    <text evidence="13">The sequence shown here is derived from an EMBL/GenBank/DDBJ whole genome shotgun (WGS) entry which is preliminary data.</text>
</comment>
<dbReference type="PRINTS" id="PR01490">
    <property type="entry name" value="RTXTOXIND"/>
</dbReference>
<keyword evidence="10" id="KW-0175">Coiled coil</keyword>
<name>A3TYK3_PSEBH</name>
<dbReference type="Gene3D" id="2.40.50.100">
    <property type="match status" value="1"/>
</dbReference>
<keyword evidence="4 9" id="KW-1003">Cell membrane</keyword>
<keyword evidence="14" id="KW-1185">Reference proteome</keyword>
<dbReference type="InterPro" id="IPR010129">
    <property type="entry name" value="T1SS_HlyD"/>
</dbReference>
<keyword evidence="3 9" id="KW-0813">Transport</keyword>
<dbReference type="InterPro" id="IPR050739">
    <property type="entry name" value="MFP"/>
</dbReference>
<dbReference type="Gene3D" id="2.40.30.170">
    <property type="match status" value="1"/>
</dbReference>
<evidence type="ECO:0000313" key="13">
    <source>
        <dbReference type="EMBL" id="EAQ03237.1"/>
    </source>
</evidence>
<evidence type="ECO:0000259" key="12">
    <source>
        <dbReference type="Pfam" id="PF26002"/>
    </source>
</evidence>
<evidence type="ECO:0000256" key="2">
    <source>
        <dbReference type="ARBA" id="ARBA00009477"/>
    </source>
</evidence>
<keyword evidence="8 9" id="KW-0472">Membrane</keyword>
<dbReference type="PANTHER" id="PTHR30386:SF17">
    <property type="entry name" value="ALKALINE PROTEASE SECRETION PROTEIN APRE"/>
    <property type="match status" value="1"/>
</dbReference>
<keyword evidence="6 9" id="KW-0812">Transmembrane</keyword>
<comment type="subcellular location">
    <subcellularLocation>
        <location evidence="1 9">Cell inner membrane</location>
        <topology evidence="1 9">Single-pass membrane protein</topology>
    </subcellularLocation>
</comment>
<reference evidence="13 14" key="1">
    <citation type="journal article" date="2010" name="J. Bacteriol.">
        <title>Genome sequences of Oceanicola granulosus HTCC2516(T) and Oceanicola batsensis HTCC2597(TDelta).</title>
        <authorList>
            <person name="Thrash J.C."/>
            <person name="Cho J.C."/>
            <person name="Vergin K.L."/>
            <person name="Giovannoni S.J."/>
        </authorList>
    </citation>
    <scope>NUCLEOTIDE SEQUENCE [LARGE SCALE GENOMIC DNA]</scope>
    <source>
        <strain evidence="14">ATCC BAA-863 / DSM 15984 / KCTC 12145 / HTCC2597</strain>
    </source>
</reference>
<dbReference type="Proteomes" id="UP000004318">
    <property type="component" value="Unassembled WGS sequence"/>
</dbReference>
<feature type="domain" description="AprE-like beta-barrel" evidence="12">
    <location>
        <begin position="332"/>
        <end position="422"/>
    </location>
</feature>
<dbReference type="EMBL" id="AAMO01000005">
    <property type="protein sequence ID" value="EAQ03237.1"/>
    <property type="molecule type" value="Genomic_DNA"/>
</dbReference>
<evidence type="ECO:0000259" key="11">
    <source>
        <dbReference type="Pfam" id="PF25994"/>
    </source>
</evidence>
<evidence type="ECO:0000313" key="14">
    <source>
        <dbReference type="Proteomes" id="UP000004318"/>
    </source>
</evidence>
<evidence type="ECO:0000256" key="3">
    <source>
        <dbReference type="ARBA" id="ARBA00022448"/>
    </source>
</evidence>
<gene>
    <name evidence="13" type="ORF">OB2597_13873</name>
</gene>
<keyword evidence="7 9" id="KW-1133">Transmembrane helix</keyword>
<dbReference type="PANTHER" id="PTHR30386">
    <property type="entry name" value="MEMBRANE FUSION SUBUNIT OF EMRAB-TOLC MULTIDRUG EFFLUX PUMP"/>
    <property type="match status" value="1"/>
</dbReference>
<sequence>MSDQAGLADIDDWYAAVPRSIARQATIGLLLMAITFGGFGAWAFLAPLAAAVISQGSFVAIGQNKIVQHLEGGIIKDILVDEGDQVQAGQLLLRLDETKALANERELVLRLSRLEAIEARLLALYDGKERLTFPPHLIEQSERAEIRQILAGQQTAFDSATEGLQNEIALLERNRAALAVRSAGYEAQLASHNEQVELLEEEFAARDILLGKGLMRRAEMTALKRTLVEAAGQIGRLEAEIGEIEQLSHKYEMQIAQTVRQHQQSALDDLQPIQGELDSIREQLAAARNVRERTDVIAPVSGTVVRLHYHTAGGVIESGRAIAEILPSEQPLIIEVQVPRVDIDSVRKGQHATIRLTALNRRTTPILYGKVIYVSADSVTDTQNGNTQEVYIARISMPVTELRRVANFTPTPGMPAEIMIQTAERTFAQYIVKPIRDSLGRAFREQ</sequence>
<protein>
    <recommendedName>
        <fullName evidence="9">Membrane fusion protein (MFP) family protein</fullName>
    </recommendedName>
</protein>
<evidence type="ECO:0000256" key="5">
    <source>
        <dbReference type="ARBA" id="ARBA00022519"/>
    </source>
</evidence>
<dbReference type="RefSeq" id="WP_009806990.1">
    <property type="nucleotide sequence ID" value="NZ_CH724131.1"/>
</dbReference>
<evidence type="ECO:0000256" key="6">
    <source>
        <dbReference type="ARBA" id="ARBA00022692"/>
    </source>
</evidence>
<evidence type="ECO:0000256" key="9">
    <source>
        <dbReference type="RuleBase" id="RU365093"/>
    </source>
</evidence>
<feature type="domain" description="AprE-like long alpha-helical hairpin" evidence="11">
    <location>
        <begin position="101"/>
        <end position="289"/>
    </location>
</feature>
<proteinExistence type="inferred from homology"/>
<keyword evidence="5 9" id="KW-0997">Cell inner membrane</keyword>
<evidence type="ECO:0000256" key="7">
    <source>
        <dbReference type="ARBA" id="ARBA00022989"/>
    </source>
</evidence>
<evidence type="ECO:0000256" key="4">
    <source>
        <dbReference type="ARBA" id="ARBA00022475"/>
    </source>
</evidence>
<feature type="coiled-coil region" evidence="10">
    <location>
        <begin position="161"/>
        <end position="247"/>
    </location>
</feature>
<dbReference type="Pfam" id="PF25994">
    <property type="entry name" value="HH_AprE"/>
    <property type="match status" value="1"/>
</dbReference>
<dbReference type="eggNOG" id="COG0845">
    <property type="taxonomic scope" value="Bacteria"/>
</dbReference>
<organism evidence="13 14">
    <name type="scientific">Pseudooceanicola batsensis (strain ATCC BAA-863 / DSM 15984 / KCTC 12145 / HTCC2597)</name>
    <name type="common">Oceanicola batsensis</name>
    <dbReference type="NCBI Taxonomy" id="252305"/>
    <lineage>
        <taxon>Bacteria</taxon>
        <taxon>Pseudomonadati</taxon>
        <taxon>Pseudomonadota</taxon>
        <taxon>Alphaproteobacteria</taxon>
        <taxon>Rhodobacterales</taxon>
        <taxon>Paracoccaceae</taxon>
        <taxon>Pseudooceanicola</taxon>
    </lineage>
</organism>
<accession>A3TYK3</accession>
<dbReference type="AlphaFoldDB" id="A3TYK3"/>
<evidence type="ECO:0000256" key="10">
    <source>
        <dbReference type="SAM" id="Coils"/>
    </source>
</evidence>
<dbReference type="GO" id="GO:0015031">
    <property type="term" value="P:protein transport"/>
    <property type="evidence" value="ECO:0007669"/>
    <property type="project" value="InterPro"/>
</dbReference>
<dbReference type="GO" id="GO:0005886">
    <property type="term" value="C:plasma membrane"/>
    <property type="evidence" value="ECO:0007669"/>
    <property type="project" value="UniProtKB-SubCell"/>
</dbReference>
<dbReference type="InterPro" id="IPR058781">
    <property type="entry name" value="HH_AprE-like"/>
</dbReference>
<dbReference type="Pfam" id="PF26002">
    <property type="entry name" value="Beta-barrel_AprE"/>
    <property type="match status" value="1"/>
</dbReference>
<dbReference type="HOGENOM" id="CLU_023976_1_1_5"/>
<comment type="similarity">
    <text evidence="2 9">Belongs to the membrane fusion protein (MFP) (TC 8.A.1) family.</text>
</comment>
<dbReference type="OrthoDB" id="9810980at2"/>
<evidence type="ECO:0000256" key="1">
    <source>
        <dbReference type="ARBA" id="ARBA00004377"/>
    </source>
</evidence>
<dbReference type="InterPro" id="IPR058982">
    <property type="entry name" value="Beta-barrel_AprE"/>
</dbReference>
<dbReference type="STRING" id="252305.OB2597_13873"/>